<dbReference type="CDD" id="cd02440">
    <property type="entry name" value="AdoMet_MTases"/>
    <property type="match status" value="1"/>
</dbReference>
<keyword evidence="4" id="KW-0949">S-adenosyl-L-methionine</keyword>
<dbReference type="InterPro" id="IPR029063">
    <property type="entry name" value="SAM-dependent_MTases_sf"/>
</dbReference>
<dbReference type="SUPFAM" id="SSF53335">
    <property type="entry name" value="S-adenosyl-L-methionine-dependent methyltransferases"/>
    <property type="match status" value="1"/>
</dbReference>
<dbReference type="EC" id="2.1.1.297" evidence="1"/>
<dbReference type="GO" id="GO:0102559">
    <property type="term" value="F:peptide chain release factor N(5)-glutamine methyltransferase activity"/>
    <property type="evidence" value="ECO:0007669"/>
    <property type="project" value="UniProtKB-EC"/>
</dbReference>
<evidence type="ECO:0000256" key="3">
    <source>
        <dbReference type="ARBA" id="ARBA00022679"/>
    </source>
</evidence>
<dbReference type="GO" id="GO:0032259">
    <property type="term" value="P:methylation"/>
    <property type="evidence" value="ECO:0007669"/>
    <property type="project" value="UniProtKB-KW"/>
</dbReference>
<dbReference type="PANTHER" id="PTHR18895:SF74">
    <property type="entry name" value="MTRF1L RELEASE FACTOR GLUTAMINE METHYLTRANSFERASE"/>
    <property type="match status" value="1"/>
</dbReference>
<dbReference type="Gene3D" id="3.40.50.150">
    <property type="entry name" value="Vaccinia Virus protein VP39"/>
    <property type="match status" value="1"/>
</dbReference>
<keyword evidence="3 7" id="KW-0808">Transferase</keyword>
<dbReference type="RefSeq" id="WP_101781056.1">
    <property type="nucleotide sequence ID" value="NZ_CP025543.1"/>
</dbReference>
<proteinExistence type="predicted"/>
<organism evidence="7 8">
    <name type="scientific">Spiroplasma monobiae MQ-1</name>
    <dbReference type="NCBI Taxonomy" id="1336748"/>
    <lineage>
        <taxon>Bacteria</taxon>
        <taxon>Bacillati</taxon>
        <taxon>Mycoplasmatota</taxon>
        <taxon>Mollicutes</taxon>
        <taxon>Entomoplasmatales</taxon>
        <taxon>Spiroplasmataceae</taxon>
        <taxon>Spiroplasma</taxon>
    </lineage>
</organism>
<dbReference type="EMBL" id="CP025543">
    <property type="protein sequence ID" value="AUM63020.1"/>
    <property type="molecule type" value="Genomic_DNA"/>
</dbReference>
<sequence>MEINKLREEYVPDLFTLSEFKEIIIKITNESDYNFVIEKELSKIESDSFLKIVKEFKETKKPIAYLINNKYFYNFDFYVNENVLIPRPETELLVDEIMKYDLENKNLFDICCGSGCIGITIKNLNSKVNLLLSDISKEALEVVKINLEKHKQSGQIFCSDFLKIFNQTDIVPDFITINPPYIDNNDSNVGEFVKKYEPHLALYAEDRGLKFYKDLFNQLDYLYSKNKNLVIVCEFGFEQKEELEKIFSSKIVKYNIDFKKDYSSNWRLFIITSKE</sequence>
<dbReference type="NCBIfam" id="TIGR00536">
    <property type="entry name" value="hemK_fam"/>
    <property type="match status" value="1"/>
</dbReference>
<dbReference type="InterPro" id="IPR050320">
    <property type="entry name" value="N5-glutamine_MTase"/>
</dbReference>
<dbReference type="InterPro" id="IPR007848">
    <property type="entry name" value="Small_mtfrase_dom"/>
</dbReference>
<name>A0A2K9LVF9_SPISQ</name>
<evidence type="ECO:0000256" key="1">
    <source>
        <dbReference type="ARBA" id="ARBA00012771"/>
    </source>
</evidence>
<dbReference type="KEGG" id="smoo:SMONO_v1c07710"/>
<dbReference type="InterPro" id="IPR019874">
    <property type="entry name" value="RF_methyltr_PrmC"/>
</dbReference>
<keyword evidence="8" id="KW-1185">Reference proteome</keyword>
<dbReference type="Pfam" id="PF05175">
    <property type="entry name" value="MTS"/>
    <property type="match status" value="1"/>
</dbReference>
<dbReference type="NCBIfam" id="TIGR03534">
    <property type="entry name" value="RF_mod_PrmC"/>
    <property type="match status" value="1"/>
</dbReference>
<dbReference type="Proteomes" id="UP000234790">
    <property type="component" value="Chromosome"/>
</dbReference>
<feature type="domain" description="Methyltransferase small" evidence="6">
    <location>
        <begin position="90"/>
        <end position="189"/>
    </location>
</feature>
<evidence type="ECO:0000256" key="4">
    <source>
        <dbReference type="ARBA" id="ARBA00022691"/>
    </source>
</evidence>
<protein>
    <recommendedName>
        <fullName evidence="1">peptide chain release factor N(5)-glutamine methyltransferase</fullName>
        <ecNumber evidence="1">2.1.1.297</ecNumber>
    </recommendedName>
</protein>
<dbReference type="OrthoDB" id="9800643at2"/>
<dbReference type="AlphaFoldDB" id="A0A2K9LVF9"/>
<evidence type="ECO:0000313" key="7">
    <source>
        <dbReference type="EMBL" id="AUM63020.1"/>
    </source>
</evidence>
<dbReference type="InterPro" id="IPR004556">
    <property type="entry name" value="HemK-like"/>
</dbReference>
<keyword evidence="2 7" id="KW-0489">Methyltransferase</keyword>
<comment type="catalytic activity">
    <reaction evidence="5">
        <text>L-glutaminyl-[peptide chain release factor] + S-adenosyl-L-methionine = N(5)-methyl-L-glutaminyl-[peptide chain release factor] + S-adenosyl-L-homocysteine + H(+)</text>
        <dbReference type="Rhea" id="RHEA:42896"/>
        <dbReference type="Rhea" id="RHEA-COMP:10271"/>
        <dbReference type="Rhea" id="RHEA-COMP:10272"/>
        <dbReference type="ChEBI" id="CHEBI:15378"/>
        <dbReference type="ChEBI" id="CHEBI:30011"/>
        <dbReference type="ChEBI" id="CHEBI:57856"/>
        <dbReference type="ChEBI" id="CHEBI:59789"/>
        <dbReference type="ChEBI" id="CHEBI:61891"/>
        <dbReference type="EC" id="2.1.1.297"/>
    </reaction>
</comment>
<accession>A0A2K9LVF9</accession>
<evidence type="ECO:0000256" key="5">
    <source>
        <dbReference type="ARBA" id="ARBA00048391"/>
    </source>
</evidence>
<evidence type="ECO:0000256" key="2">
    <source>
        <dbReference type="ARBA" id="ARBA00022603"/>
    </source>
</evidence>
<evidence type="ECO:0000259" key="6">
    <source>
        <dbReference type="Pfam" id="PF05175"/>
    </source>
</evidence>
<evidence type="ECO:0000313" key="8">
    <source>
        <dbReference type="Proteomes" id="UP000234790"/>
    </source>
</evidence>
<reference evidence="7 8" key="1">
    <citation type="submission" date="2017-12" db="EMBL/GenBank/DDBJ databases">
        <title>Complete genome sequence of Spiroplasma monobiae MQ-1 (ATCC 33825).</title>
        <authorList>
            <person name="Tsai Y.-M."/>
            <person name="Lo W.-S."/>
            <person name="Wu P.-S."/>
            <person name="Cho S.-T."/>
            <person name="Kuo C.-H."/>
        </authorList>
    </citation>
    <scope>NUCLEOTIDE SEQUENCE [LARGE SCALE GENOMIC DNA]</scope>
    <source>
        <strain evidence="7 8">MQ-1</strain>
    </source>
</reference>
<dbReference type="PANTHER" id="PTHR18895">
    <property type="entry name" value="HEMK METHYLTRANSFERASE"/>
    <property type="match status" value="1"/>
</dbReference>
<gene>
    <name evidence="7" type="primary">hemK</name>
    <name evidence="7" type="ORF">SMONO_v1c07710</name>
</gene>